<dbReference type="GO" id="GO:0006749">
    <property type="term" value="P:glutathione metabolic process"/>
    <property type="evidence" value="ECO:0007669"/>
    <property type="project" value="TreeGrafter"/>
</dbReference>
<dbReference type="InterPro" id="IPR002821">
    <property type="entry name" value="Hydantoinase_A"/>
</dbReference>
<evidence type="ECO:0000259" key="2">
    <source>
        <dbReference type="Pfam" id="PF05378"/>
    </source>
</evidence>
<gene>
    <name evidence="4" type="primary">hyuA</name>
</gene>
<name>A0A075GB74_9EURY</name>
<dbReference type="InterPro" id="IPR049517">
    <property type="entry name" value="ACX-like_C"/>
</dbReference>
<dbReference type="PANTHER" id="PTHR11365">
    <property type="entry name" value="5-OXOPROLINASE RELATED"/>
    <property type="match status" value="1"/>
</dbReference>
<dbReference type="InterPro" id="IPR045079">
    <property type="entry name" value="Oxoprolinase-like"/>
</dbReference>
<sequence>MPNYILAIDVGGTFTDVICFNSKTGAAEIAKAPSTPPDFIDGMINGITALSIKPAEISLIKIGTTIATNTIIMRTGARTALLTTAGFTDILHAARAARPTLYDSDWDPAPALVSRRDTHTVRQRTTYEGDEIETLDEAGLRAIAIKLRDQGVRAVAISFLHSYINGSHERQARDILLEEIPDAYMSLSSDILPEIREFERTSTTVANAYLGPVLDRYLSALAERLEAFGYGGPLLIMHSGGGVMSVEAAREIPARICQSGPAAGVMAGANLGQITGRPNVINLDVGGTSADVSLARGGRPLIRAEWNVDFNIVINFPSVDVATIGAGGGSIARVDAGGVLKVGPESAGARPGPACYGHGGEAPTVTDANLVLGRLSGDTKLAGQVALRSDLAEQAIASISEPMNCPLEQAAAGILQIMRANMAGAIRLMSVRRGHDPRTFALAAFGGAGPLHALELAVELGIPEVIIPYVPGLGSALGVLSVEVRHDFVQSIFATNTRFNITEINAAFSDLETRARARLAEEGVPDALLAIHRQLDVRYYGQVSGGLTLDAGQGVLSEADVSAIFDSFHVRHTEEYGYTLPSDLAELEIVNARVTAEGQQRAPAAPLFLGKSADKVNPSGARQVYFDDWTETAVYQRAELPTGCIIAGPAVIEQLDSTTLLIPGSSATVDKRRNLICSVG</sequence>
<feature type="domain" description="Acetophenone carboxylase-like C-terminal" evidence="3">
    <location>
        <begin position="501"/>
        <end position="673"/>
    </location>
</feature>
<feature type="domain" description="Hydantoinase A/oxoprolinase" evidence="1">
    <location>
        <begin position="200"/>
        <end position="487"/>
    </location>
</feature>
<dbReference type="EC" id="3.5.2.14" evidence="4"/>
<feature type="domain" description="Hydantoinase/oxoprolinase N-terminal" evidence="2">
    <location>
        <begin position="6"/>
        <end position="179"/>
    </location>
</feature>
<evidence type="ECO:0000313" key="4">
    <source>
        <dbReference type="EMBL" id="AIF00899.1"/>
    </source>
</evidence>
<evidence type="ECO:0000259" key="3">
    <source>
        <dbReference type="Pfam" id="PF19278"/>
    </source>
</evidence>
<dbReference type="GO" id="GO:0047423">
    <property type="term" value="F:N-methylhydantoinase (ATP-hydrolyzing) activity"/>
    <property type="evidence" value="ECO:0007669"/>
    <property type="project" value="UniProtKB-EC"/>
</dbReference>
<dbReference type="InterPro" id="IPR008040">
    <property type="entry name" value="Hydant_A_N"/>
</dbReference>
<dbReference type="GO" id="GO:0005829">
    <property type="term" value="C:cytosol"/>
    <property type="evidence" value="ECO:0007669"/>
    <property type="project" value="TreeGrafter"/>
</dbReference>
<dbReference type="PANTHER" id="PTHR11365:SF23">
    <property type="entry name" value="HYPOTHETICAL 5-OXOPROLINASE (EUROFUNG)-RELATED"/>
    <property type="match status" value="1"/>
</dbReference>
<protein>
    <submittedName>
        <fullName evidence="4">5-oxoprolinase (ATP-hydrolyzing) (HyuA)</fullName>
        <ecNumber evidence="4">3.5.2.14</ecNumber>
    </submittedName>
</protein>
<organism evidence="4">
    <name type="scientific">uncultured marine group II/III euryarchaeote KM3_13_D07</name>
    <dbReference type="NCBI Taxonomy" id="1457872"/>
    <lineage>
        <taxon>Archaea</taxon>
        <taxon>Methanobacteriati</taxon>
        <taxon>Methanobacteriota</taxon>
        <taxon>environmental samples</taxon>
    </lineage>
</organism>
<dbReference type="AlphaFoldDB" id="A0A075GB74"/>
<dbReference type="GO" id="GO:0017168">
    <property type="term" value="F:5-oxoprolinase (ATP-hydrolyzing) activity"/>
    <property type="evidence" value="ECO:0007669"/>
    <property type="project" value="TreeGrafter"/>
</dbReference>
<dbReference type="Pfam" id="PF19278">
    <property type="entry name" value="Hydant_A_C"/>
    <property type="match status" value="1"/>
</dbReference>
<dbReference type="Pfam" id="PF05378">
    <property type="entry name" value="Hydant_A_N"/>
    <property type="match status" value="1"/>
</dbReference>
<dbReference type="Pfam" id="PF01968">
    <property type="entry name" value="Hydantoinase_A"/>
    <property type="match status" value="1"/>
</dbReference>
<keyword evidence="4" id="KW-0378">Hydrolase</keyword>
<evidence type="ECO:0000259" key="1">
    <source>
        <dbReference type="Pfam" id="PF01968"/>
    </source>
</evidence>
<accession>A0A075GB74</accession>
<reference evidence="4" key="1">
    <citation type="journal article" date="2014" name="Genome Biol. Evol.">
        <title>Pangenome evidence for extensive interdomain horizontal transfer affecting lineage core and shell genes in uncultured planktonic thaumarchaeota and euryarchaeota.</title>
        <authorList>
            <person name="Deschamps P."/>
            <person name="Zivanovic Y."/>
            <person name="Moreira D."/>
            <person name="Rodriguez-Valera F."/>
            <person name="Lopez-Garcia P."/>
        </authorList>
    </citation>
    <scope>NUCLEOTIDE SEQUENCE</scope>
</reference>
<dbReference type="EMBL" id="KF900605">
    <property type="protein sequence ID" value="AIF00899.1"/>
    <property type="molecule type" value="Genomic_DNA"/>
</dbReference>
<proteinExistence type="predicted"/>